<dbReference type="Gene3D" id="3.40.50.1820">
    <property type="entry name" value="alpha/beta hydrolase"/>
    <property type="match status" value="1"/>
</dbReference>
<keyword evidence="1" id="KW-0808">Transferase</keyword>
<evidence type="ECO:0000313" key="3">
    <source>
        <dbReference type="EMBL" id="GAH31305.1"/>
    </source>
</evidence>
<dbReference type="PANTHER" id="PTHR32268:SF11">
    <property type="entry name" value="HOMOSERINE O-ACETYLTRANSFERASE"/>
    <property type="match status" value="1"/>
</dbReference>
<reference evidence="3" key="1">
    <citation type="journal article" date="2014" name="Front. Microbiol.">
        <title>High frequency of phylogenetically diverse reductive dehalogenase-homologous genes in deep subseafloor sedimentary metagenomes.</title>
        <authorList>
            <person name="Kawai M."/>
            <person name="Futagami T."/>
            <person name="Toyoda A."/>
            <person name="Takaki Y."/>
            <person name="Nishi S."/>
            <person name="Hori S."/>
            <person name="Arai W."/>
            <person name="Tsubouchi T."/>
            <person name="Morono Y."/>
            <person name="Uchiyama I."/>
            <person name="Ito T."/>
            <person name="Fujiyama A."/>
            <person name="Inagaki F."/>
            <person name="Takami H."/>
        </authorList>
    </citation>
    <scope>NUCLEOTIDE SEQUENCE</scope>
    <source>
        <strain evidence="3">Expedition CK06-06</strain>
    </source>
</reference>
<dbReference type="PANTHER" id="PTHR32268">
    <property type="entry name" value="HOMOSERINE O-ACETYLTRANSFERASE"/>
    <property type="match status" value="1"/>
</dbReference>
<dbReference type="InterPro" id="IPR000073">
    <property type="entry name" value="AB_hydrolase_1"/>
</dbReference>
<dbReference type="GO" id="GO:0009092">
    <property type="term" value="P:homoserine metabolic process"/>
    <property type="evidence" value="ECO:0007669"/>
    <property type="project" value="TreeGrafter"/>
</dbReference>
<feature type="domain" description="AB hydrolase-1" evidence="2">
    <location>
        <begin position="52"/>
        <end position="170"/>
    </location>
</feature>
<feature type="non-terminal residue" evidence="3">
    <location>
        <position position="1"/>
    </location>
</feature>
<accession>X1FFK1</accession>
<protein>
    <recommendedName>
        <fullName evidence="2">AB hydrolase-1 domain-containing protein</fullName>
    </recommendedName>
</protein>
<evidence type="ECO:0000256" key="1">
    <source>
        <dbReference type="ARBA" id="ARBA00022679"/>
    </source>
</evidence>
<dbReference type="GO" id="GO:0009086">
    <property type="term" value="P:methionine biosynthetic process"/>
    <property type="evidence" value="ECO:0007669"/>
    <property type="project" value="TreeGrafter"/>
</dbReference>
<name>X1FFK1_9ZZZZ</name>
<proteinExistence type="predicted"/>
<dbReference type="AlphaFoldDB" id="X1FFK1"/>
<dbReference type="SUPFAM" id="SSF53474">
    <property type="entry name" value="alpha/beta-Hydrolases"/>
    <property type="match status" value="1"/>
</dbReference>
<feature type="non-terminal residue" evidence="3">
    <location>
        <position position="175"/>
    </location>
</feature>
<dbReference type="EMBL" id="BARU01014039">
    <property type="protein sequence ID" value="GAH31305.1"/>
    <property type="molecule type" value="Genomic_DNA"/>
</dbReference>
<dbReference type="InterPro" id="IPR029058">
    <property type="entry name" value="AB_hydrolase_fold"/>
</dbReference>
<comment type="caution">
    <text evidence="3">The sequence shown here is derived from an EMBL/GenBank/DDBJ whole genome shotgun (WGS) entry which is preliminary data.</text>
</comment>
<organism evidence="3">
    <name type="scientific">marine sediment metagenome</name>
    <dbReference type="NCBI Taxonomy" id="412755"/>
    <lineage>
        <taxon>unclassified sequences</taxon>
        <taxon>metagenomes</taxon>
        <taxon>ecological metagenomes</taxon>
    </lineage>
</organism>
<dbReference type="GO" id="GO:0004414">
    <property type="term" value="F:homoserine O-acetyltransferase activity"/>
    <property type="evidence" value="ECO:0007669"/>
    <property type="project" value="TreeGrafter"/>
</dbReference>
<sequence>PHAQAAAIAAVPAVQWLDGELALPQPFVLESGASLNEAKLAWQCVGPADAPLIVVLGGISAHRRAVAQDGRGWWESQCGAGKTLDIERYRVLGIDWLGGCDASTGPKAGGAAEFPAISTGDQARALLLLLNRLGVRRVHLVVGASYGGNVAQQLAALLGDRLRHLVLLSAAHKAA</sequence>
<dbReference type="InterPro" id="IPR008220">
    <property type="entry name" value="HAT_MetX-like"/>
</dbReference>
<dbReference type="Pfam" id="PF00561">
    <property type="entry name" value="Abhydrolase_1"/>
    <property type="match status" value="1"/>
</dbReference>
<gene>
    <name evidence="3" type="ORF">S03H2_25007</name>
</gene>
<evidence type="ECO:0000259" key="2">
    <source>
        <dbReference type="Pfam" id="PF00561"/>
    </source>
</evidence>